<evidence type="ECO:0008006" key="4">
    <source>
        <dbReference type="Google" id="ProtNLM"/>
    </source>
</evidence>
<keyword evidence="1" id="KW-0472">Membrane</keyword>
<proteinExistence type="predicted"/>
<reference evidence="3" key="1">
    <citation type="submission" date="2016-06" db="EMBL/GenBank/DDBJ databases">
        <title>Parallel loss of symbiosis genes in relatives of nitrogen-fixing non-legume Parasponia.</title>
        <authorList>
            <person name="Van Velzen R."/>
            <person name="Holmer R."/>
            <person name="Bu F."/>
            <person name="Rutten L."/>
            <person name="Van Zeijl A."/>
            <person name="Liu W."/>
            <person name="Santuari L."/>
            <person name="Cao Q."/>
            <person name="Sharma T."/>
            <person name="Shen D."/>
            <person name="Roswanjaya Y."/>
            <person name="Wardhani T."/>
            <person name="Kalhor M.S."/>
            <person name="Jansen J."/>
            <person name="Van den Hoogen J."/>
            <person name="Gungor B."/>
            <person name="Hartog M."/>
            <person name="Hontelez J."/>
            <person name="Verver J."/>
            <person name="Yang W.-C."/>
            <person name="Schijlen E."/>
            <person name="Repin R."/>
            <person name="Schilthuizen M."/>
            <person name="Schranz E."/>
            <person name="Heidstra R."/>
            <person name="Miyata K."/>
            <person name="Fedorova E."/>
            <person name="Kohlen W."/>
            <person name="Bisseling T."/>
            <person name="Smit S."/>
            <person name="Geurts R."/>
        </authorList>
    </citation>
    <scope>NUCLEOTIDE SEQUENCE [LARGE SCALE GENOMIC DNA]</scope>
    <source>
        <strain evidence="3">cv. WU1-14</strain>
    </source>
</reference>
<comment type="caution">
    <text evidence="2">The sequence shown here is derived from an EMBL/GenBank/DDBJ whole genome shotgun (WGS) entry which is preliminary data.</text>
</comment>
<name>A0A2P5DTQ2_PARAD</name>
<accession>A0A2P5DTQ2</accession>
<keyword evidence="1" id="KW-0812">Transmembrane</keyword>
<organism evidence="2 3">
    <name type="scientific">Parasponia andersonii</name>
    <name type="common">Sponia andersonii</name>
    <dbReference type="NCBI Taxonomy" id="3476"/>
    <lineage>
        <taxon>Eukaryota</taxon>
        <taxon>Viridiplantae</taxon>
        <taxon>Streptophyta</taxon>
        <taxon>Embryophyta</taxon>
        <taxon>Tracheophyta</taxon>
        <taxon>Spermatophyta</taxon>
        <taxon>Magnoliopsida</taxon>
        <taxon>eudicotyledons</taxon>
        <taxon>Gunneridae</taxon>
        <taxon>Pentapetalae</taxon>
        <taxon>rosids</taxon>
        <taxon>fabids</taxon>
        <taxon>Rosales</taxon>
        <taxon>Cannabaceae</taxon>
        <taxon>Parasponia</taxon>
    </lineage>
</organism>
<keyword evidence="1" id="KW-1133">Transmembrane helix</keyword>
<evidence type="ECO:0000313" key="2">
    <source>
        <dbReference type="EMBL" id="PON76673.1"/>
    </source>
</evidence>
<dbReference type="EMBL" id="JXTB01000017">
    <property type="protein sequence ID" value="PON76673.1"/>
    <property type="molecule type" value="Genomic_DNA"/>
</dbReference>
<evidence type="ECO:0000313" key="3">
    <source>
        <dbReference type="Proteomes" id="UP000237105"/>
    </source>
</evidence>
<dbReference type="AlphaFoldDB" id="A0A2P5DTQ2"/>
<protein>
    <recommendedName>
        <fullName evidence="4">Transmembrane protein</fullName>
    </recommendedName>
</protein>
<feature type="transmembrane region" description="Helical" evidence="1">
    <location>
        <begin position="35"/>
        <end position="55"/>
    </location>
</feature>
<dbReference type="Proteomes" id="UP000237105">
    <property type="component" value="Unassembled WGS sequence"/>
</dbReference>
<sequence>MCCGCPQSRNDSLPLSFLKSLKFCGAEKTSESRAVLAAGSVCILYGVVLGVFGFSRRVKRESSGKHMKRSLCHVSISYKPKT</sequence>
<gene>
    <name evidence="2" type="ORF">PanWU01x14_033590</name>
</gene>
<keyword evidence="3" id="KW-1185">Reference proteome</keyword>
<evidence type="ECO:0000256" key="1">
    <source>
        <dbReference type="SAM" id="Phobius"/>
    </source>
</evidence>